<reference evidence="2" key="2">
    <citation type="submission" date="2020-09" db="EMBL/GenBank/DDBJ databases">
        <authorList>
            <person name="Sun Q."/>
            <person name="Zhou Y."/>
        </authorList>
    </citation>
    <scope>NUCLEOTIDE SEQUENCE</scope>
    <source>
        <strain evidence="2">CGMCC 1.12997</strain>
    </source>
</reference>
<protein>
    <submittedName>
        <fullName evidence="2">Uncharacterized protein</fullName>
    </submittedName>
</protein>
<organism evidence="2 3">
    <name type="scientific">Edaphobacter dinghuensis</name>
    <dbReference type="NCBI Taxonomy" id="1560005"/>
    <lineage>
        <taxon>Bacteria</taxon>
        <taxon>Pseudomonadati</taxon>
        <taxon>Acidobacteriota</taxon>
        <taxon>Terriglobia</taxon>
        <taxon>Terriglobales</taxon>
        <taxon>Acidobacteriaceae</taxon>
        <taxon>Edaphobacter</taxon>
    </lineage>
</organism>
<dbReference type="EMBL" id="BMGT01000001">
    <property type="protein sequence ID" value="GGG63502.1"/>
    <property type="molecule type" value="Genomic_DNA"/>
</dbReference>
<feature type="compositionally biased region" description="Basic and acidic residues" evidence="1">
    <location>
        <begin position="102"/>
        <end position="112"/>
    </location>
</feature>
<dbReference type="Proteomes" id="UP000647241">
    <property type="component" value="Unassembled WGS sequence"/>
</dbReference>
<evidence type="ECO:0000313" key="3">
    <source>
        <dbReference type="Proteomes" id="UP000647241"/>
    </source>
</evidence>
<gene>
    <name evidence="2" type="ORF">GCM10011585_01300</name>
</gene>
<evidence type="ECO:0000256" key="1">
    <source>
        <dbReference type="SAM" id="MobiDB-lite"/>
    </source>
</evidence>
<keyword evidence="3" id="KW-1185">Reference proteome</keyword>
<dbReference type="AlphaFoldDB" id="A0A917H096"/>
<feature type="region of interest" description="Disordered" evidence="1">
    <location>
        <begin position="96"/>
        <end position="120"/>
    </location>
</feature>
<reference evidence="2" key="1">
    <citation type="journal article" date="2014" name="Int. J. Syst. Evol. Microbiol.">
        <title>Complete genome sequence of Corynebacterium casei LMG S-19264T (=DSM 44701T), isolated from a smear-ripened cheese.</title>
        <authorList>
            <consortium name="US DOE Joint Genome Institute (JGI-PGF)"/>
            <person name="Walter F."/>
            <person name="Albersmeier A."/>
            <person name="Kalinowski J."/>
            <person name="Ruckert C."/>
        </authorList>
    </citation>
    <scope>NUCLEOTIDE SEQUENCE</scope>
    <source>
        <strain evidence="2">CGMCC 1.12997</strain>
    </source>
</reference>
<evidence type="ECO:0000313" key="2">
    <source>
        <dbReference type="EMBL" id="GGG63502.1"/>
    </source>
</evidence>
<proteinExistence type="predicted"/>
<comment type="caution">
    <text evidence="2">The sequence shown here is derived from an EMBL/GenBank/DDBJ whole genome shotgun (WGS) entry which is preliminary data.</text>
</comment>
<sequence length="120" mass="12699">MDGGGRGHVCVSGQNGYISANPGVIGEVDISAKDRYVTCDALRGIDRNAAEEDCDIAFDIAMNSNGAEGARDVAGTFSLRDDDVATDDDTVLIGMGKGSGGYKKEGDGEKQFGHKRPRWR</sequence>
<accession>A0A917H096</accession>
<name>A0A917H096_9BACT</name>